<keyword evidence="7" id="KW-0804">Transcription</keyword>
<evidence type="ECO:0000256" key="9">
    <source>
        <dbReference type="ARBA" id="ARBA00023315"/>
    </source>
</evidence>
<keyword evidence="3" id="KW-0479">Metal-binding</keyword>
<dbReference type="Pfam" id="PF01853">
    <property type="entry name" value="MOZ_SAS"/>
    <property type="match status" value="1"/>
</dbReference>
<dbReference type="GO" id="GO:0035267">
    <property type="term" value="C:NuA4 histone acetyltransferase complex"/>
    <property type="evidence" value="ECO:0007669"/>
    <property type="project" value="TreeGrafter"/>
</dbReference>
<dbReference type="SUPFAM" id="SSF55729">
    <property type="entry name" value="Acyl-CoA N-acyltransferases (Nat)"/>
    <property type="match status" value="1"/>
</dbReference>
<evidence type="ECO:0000256" key="4">
    <source>
        <dbReference type="ARBA" id="ARBA00022771"/>
    </source>
</evidence>
<proteinExistence type="predicted"/>
<dbReference type="AlphaFoldDB" id="A0AA36GKA4"/>
<keyword evidence="6" id="KW-0805">Transcription regulation</keyword>
<evidence type="ECO:0000313" key="11">
    <source>
        <dbReference type="EMBL" id="CAJ0591400.1"/>
    </source>
</evidence>
<evidence type="ECO:0000256" key="5">
    <source>
        <dbReference type="ARBA" id="ARBA00022833"/>
    </source>
</evidence>
<evidence type="ECO:0000256" key="3">
    <source>
        <dbReference type="ARBA" id="ARBA00022723"/>
    </source>
</evidence>
<gene>
    <name evidence="11" type="ORF">CYNAS_LOCUS3383</name>
</gene>
<dbReference type="GO" id="GO:0008270">
    <property type="term" value="F:zinc ion binding"/>
    <property type="evidence" value="ECO:0007669"/>
    <property type="project" value="UniProtKB-KW"/>
</dbReference>
<evidence type="ECO:0000259" key="10">
    <source>
        <dbReference type="PROSITE" id="PS51726"/>
    </source>
</evidence>
<evidence type="ECO:0000313" key="12">
    <source>
        <dbReference type="Proteomes" id="UP001176961"/>
    </source>
</evidence>
<dbReference type="PANTHER" id="PTHR10615">
    <property type="entry name" value="HISTONE ACETYLTRANSFERASE"/>
    <property type="match status" value="1"/>
</dbReference>
<keyword evidence="9" id="KW-0012">Acyltransferase</keyword>
<keyword evidence="12" id="KW-1185">Reference proteome</keyword>
<keyword evidence="5" id="KW-0862">Zinc</keyword>
<dbReference type="EMBL" id="CATQJL010000001">
    <property type="protein sequence ID" value="CAJ0591400.1"/>
    <property type="molecule type" value="Genomic_DNA"/>
</dbReference>
<name>A0AA36GKA4_CYLNA</name>
<keyword evidence="2" id="KW-0808">Transferase</keyword>
<dbReference type="Gene3D" id="3.40.630.30">
    <property type="match status" value="1"/>
</dbReference>
<organism evidence="11 12">
    <name type="scientific">Cylicocyclus nassatus</name>
    <name type="common">Nematode worm</name>
    <dbReference type="NCBI Taxonomy" id="53992"/>
    <lineage>
        <taxon>Eukaryota</taxon>
        <taxon>Metazoa</taxon>
        <taxon>Ecdysozoa</taxon>
        <taxon>Nematoda</taxon>
        <taxon>Chromadorea</taxon>
        <taxon>Rhabditida</taxon>
        <taxon>Rhabditina</taxon>
        <taxon>Rhabditomorpha</taxon>
        <taxon>Strongyloidea</taxon>
        <taxon>Strongylidae</taxon>
        <taxon>Cylicocyclus</taxon>
    </lineage>
</organism>
<dbReference type="InterPro" id="IPR002717">
    <property type="entry name" value="HAT_MYST-type"/>
</dbReference>
<evidence type="ECO:0000256" key="1">
    <source>
        <dbReference type="ARBA" id="ARBA00004123"/>
    </source>
</evidence>
<protein>
    <recommendedName>
        <fullName evidence="10">MYST-type HAT domain-containing protein</fullName>
    </recommendedName>
</protein>
<feature type="domain" description="MYST-type HAT" evidence="10">
    <location>
        <begin position="1"/>
        <end position="168"/>
    </location>
</feature>
<keyword evidence="8" id="KW-0539">Nucleus</keyword>
<comment type="subcellular location">
    <subcellularLocation>
        <location evidence="1">Nucleus</location>
    </subcellularLocation>
</comment>
<dbReference type="InterPro" id="IPR050603">
    <property type="entry name" value="MYST_HAT"/>
</dbReference>
<accession>A0AA36GKA4</accession>
<evidence type="ECO:0000256" key="8">
    <source>
        <dbReference type="ARBA" id="ARBA00023242"/>
    </source>
</evidence>
<dbReference type="GO" id="GO:0006355">
    <property type="term" value="P:regulation of DNA-templated transcription"/>
    <property type="evidence" value="ECO:0007669"/>
    <property type="project" value="InterPro"/>
</dbReference>
<dbReference type="GO" id="GO:0000724">
    <property type="term" value="P:double-strand break repair via homologous recombination"/>
    <property type="evidence" value="ECO:0007669"/>
    <property type="project" value="TreeGrafter"/>
</dbReference>
<dbReference type="InterPro" id="IPR016181">
    <property type="entry name" value="Acyl_CoA_acyltransferase"/>
</dbReference>
<evidence type="ECO:0000256" key="2">
    <source>
        <dbReference type="ARBA" id="ARBA00022679"/>
    </source>
</evidence>
<comment type="caution">
    <text evidence="11">The sequence shown here is derived from an EMBL/GenBank/DDBJ whole genome shotgun (WGS) entry which is preliminary data.</text>
</comment>
<dbReference type="GO" id="GO:0005634">
    <property type="term" value="C:nucleus"/>
    <property type="evidence" value="ECO:0007669"/>
    <property type="project" value="UniProtKB-SubCell"/>
</dbReference>
<sequence>MKCISTSIRATPSTRGLMSMVGHSEDALTRIRNIEMIELGKKCYLKHPPGNEIYRNENFSFFEIDGSLRSEPVFAGKVILITRLCTTTQILFSFYVLALLNDRGFHIIGFFSKEKESAEEYNVACILVLPPYQKMGYGRLLIEFRTNTVLSGSDDSAEEGDVEIRRTD</sequence>
<dbReference type="CDD" id="cd04301">
    <property type="entry name" value="NAT_SF"/>
    <property type="match status" value="1"/>
</dbReference>
<dbReference type="Proteomes" id="UP001176961">
    <property type="component" value="Unassembled WGS sequence"/>
</dbReference>
<evidence type="ECO:0000256" key="6">
    <source>
        <dbReference type="ARBA" id="ARBA00023015"/>
    </source>
</evidence>
<dbReference type="GO" id="GO:0046972">
    <property type="term" value="F:histone H4K16 acetyltransferase activity"/>
    <property type="evidence" value="ECO:0007669"/>
    <property type="project" value="TreeGrafter"/>
</dbReference>
<keyword evidence="4" id="KW-0863">Zinc-finger</keyword>
<dbReference type="PROSITE" id="PS51726">
    <property type="entry name" value="MYST_HAT"/>
    <property type="match status" value="1"/>
</dbReference>
<reference evidence="11" key="1">
    <citation type="submission" date="2023-07" db="EMBL/GenBank/DDBJ databases">
        <authorList>
            <consortium name="CYATHOMIX"/>
        </authorList>
    </citation>
    <scope>NUCLEOTIDE SEQUENCE</scope>
    <source>
        <strain evidence="11">N/A</strain>
    </source>
</reference>
<dbReference type="PANTHER" id="PTHR10615:SF219">
    <property type="entry name" value="HISTONE ACETYLTRANSFERASE KAT5"/>
    <property type="match status" value="1"/>
</dbReference>
<evidence type="ECO:0000256" key="7">
    <source>
        <dbReference type="ARBA" id="ARBA00023163"/>
    </source>
</evidence>